<dbReference type="EMBL" id="BMME01000001">
    <property type="protein sequence ID" value="GGK03282.1"/>
    <property type="molecule type" value="Genomic_DNA"/>
</dbReference>
<keyword evidence="2" id="KW-1185">Reference proteome</keyword>
<organism evidence="1 2">
    <name type="scientific">Luteimonas terricola</name>
    <dbReference type="NCBI Taxonomy" id="645597"/>
    <lineage>
        <taxon>Bacteria</taxon>
        <taxon>Pseudomonadati</taxon>
        <taxon>Pseudomonadota</taxon>
        <taxon>Gammaproteobacteria</taxon>
        <taxon>Lysobacterales</taxon>
        <taxon>Lysobacteraceae</taxon>
        <taxon>Luteimonas</taxon>
    </lineage>
</organism>
<gene>
    <name evidence="1" type="ORF">GCM10011394_10470</name>
</gene>
<name>A0ABQ2EDP5_9GAMM</name>
<proteinExistence type="predicted"/>
<evidence type="ECO:0000313" key="2">
    <source>
        <dbReference type="Proteomes" id="UP000599009"/>
    </source>
</evidence>
<sequence length="144" mass="15298">MSACATYQVGDASRSDHLKRFGPVPGKTSLYVCREPALLVARGVKTVVVVNNIPIGTLKTNSFVHAELEPGQQGVLLRHDGMSSGSGGFMTIDTEPGEVRYLWVGVTGNGWGVLTVDDFDSLEDAQECVRGAEYSVLGQKPDGG</sequence>
<accession>A0ABQ2EDP5</accession>
<protein>
    <submittedName>
        <fullName evidence="1">Uncharacterized protein</fullName>
    </submittedName>
</protein>
<comment type="caution">
    <text evidence="1">The sequence shown here is derived from an EMBL/GenBank/DDBJ whole genome shotgun (WGS) entry which is preliminary data.</text>
</comment>
<reference evidence="2" key="1">
    <citation type="journal article" date="2019" name="Int. J. Syst. Evol. Microbiol.">
        <title>The Global Catalogue of Microorganisms (GCM) 10K type strain sequencing project: providing services to taxonomists for standard genome sequencing and annotation.</title>
        <authorList>
            <consortium name="The Broad Institute Genomics Platform"/>
            <consortium name="The Broad Institute Genome Sequencing Center for Infectious Disease"/>
            <person name="Wu L."/>
            <person name="Ma J."/>
        </authorList>
    </citation>
    <scope>NUCLEOTIDE SEQUENCE [LARGE SCALE GENOMIC DNA]</scope>
    <source>
        <strain evidence="2">CGMCC 1.8985</strain>
    </source>
</reference>
<evidence type="ECO:0000313" key="1">
    <source>
        <dbReference type="EMBL" id="GGK03282.1"/>
    </source>
</evidence>
<dbReference type="Proteomes" id="UP000599009">
    <property type="component" value="Unassembled WGS sequence"/>
</dbReference>